<dbReference type="Pfam" id="PF16859">
    <property type="entry name" value="TetR_C_11"/>
    <property type="match status" value="1"/>
</dbReference>
<evidence type="ECO:0000259" key="6">
    <source>
        <dbReference type="PROSITE" id="PS50977"/>
    </source>
</evidence>
<dbReference type="Pfam" id="PF00440">
    <property type="entry name" value="TetR_N"/>
    <property type="match status" value="1"/>
</dbReference>
<dbReference type="PANTHER" id="PTHR30055">
    <property type="entry name" value="HTH-TYPE TRANSCRIPTIONAL REGULATOR RUTR"/>
    <property type="match status" value="1"/>
</dbReference>
<dbReference type="InterPro" id="IPR036271">
    <property type="entry name" value="Tet_transcr_reg_TetR-rel_C_sf"/>
</dbReference>
<dbReference type="PROSITE" id="PS50977">
    <property type="entry name" value="HTH_TETR_2"/>
    <property type="match status" value="1"/>
</dbReference>
<name>A0A810L229_9ACTN</name>
<dbReference type="SUPFAM" id="SSF46689">
    <property type="entry name" value="Homeodomain-like"/>
    <property type="match status" value="1"/>
</dbReference>
<dbReference type="InterPro" id="IPR050109">
    <property type="entry name" value="HTH-type_TetR-like_transc_reg"/>
</dbReference>
<evidence type="ECO:0000256" key="2">
    <source>
        <dbReference type="ARBA" id="ARBA00023125"/>
    </source>
</evidence>
<evidence type="ECO:0000313" key="7">
    <source>
        <dbReference type="EMBL" id="BCJ28471.1"/>
    </source>
</evidence>
<dbReference type="InterPro" id="IPR023772">
    <property type="entry name" value="DNA-bd_HTH_TetR-type_CS"/>
</dbReference>
<feature type="domain" description="HTH tetR-type" evidence="6">
    <location>
        <begin position="15"/>
        <end position="75"/>
    </location>
</feature>
<reference evidence="7" key="1">
    <citation type="submission" date="2020-08" db="EMBL/GenBank/DDBJ databases">
        <title>Whole genome shotgun sequence of Actinocatenispora sera NBRC 101916.</title>
        <authorList>
            <person name="Komaki H."/>
            <person name="Tamura T."/>
        </authorList>
    </citation>
    <scope>NUCLEOTIDE SEQUENCE</scope>
    <source>
        <strain evidence="7">NBRC 101916</strain>
    </source>
</reference>
<dbReference type="InterPro" id="IPR011075">
    <property type="entry name" value="TetR_C"/>
</dbReference>
<feature type="DNA-binding region" description="H-T-H motif" evidence="4">
    <location>
        <begin position="38"/>
        <end position="57"/>
    </location>
</feature>
<dbReference type="AlphaFoldDB" id="A0A810L229"/>
<evidence type="ECO:0000256" key="1">
    <source>
        <dbReference type="ARBA" id="ARBA00023015"/>
    </source>
</evidence>
<sequence length="251" mass="25793">MTPTTARRSPGRPRAGVHQSVYAATLRTVHEVGYARATVERIAAAAGIAKTTVYRRWPTKGALIVDCLLDAFGPMPLNTTGSGARSRAADSGTPLDASPGAPLDTADPGTPPGAAGPDTPPDTAGPGTPPGAAGPGTPPGEAERGRLIESGIRWIAGKIGAAGVGDAFAGVFSDAVSDPALREILATRFQDPYRQALQEALGEPEHRVLFLIDTVVGTLLHRLGMTGEPMSPADVDALVAMVRGFFAATER</sequence>
<keyword evidence="3" id="KW-0804">Transcription</keyword>
<feature type="compositionally biased region" description="Low complexity" evidence="5">
    <location>
        <begin position="104"/>
        <end position="126"/>
    </location>
</feature>
<evidence type="ECO:0000256" key="5">
    <source>
        <dbReference type="SAM" id="MobiDB-lite"/>
    </source>
</evidence>
<feature type="region of interest" description="Disordered" evidence="5">
    <location>
        <begin position="81"/>
        <end position="144"/>
    </location>
</feature>
<proteinExistence type="predicted"/>
<dbReference type="GO" id="GO:0000976">
    <property type="term" value="F:transcription cis-regulatory region binding"/>
    <property type="evidence" value="ECO:0007669"/>
    <property type="project" value="TreeGrafter"/>
</dbReference>
<dbReference type="SUPFAM" id="SSF48498">
    <property type="entry name" value="Tetracyclin repressor-like, C-terminal domain"/>
    <property type="match status" value="1"/>
</dbReference>
<dbReference type="RefSeq" id="WP_030445705.1">
    <property type="nucleotide sequence ID" value="NZ_AP023354.1"/>
</dbReference>
<evidence type="ECO:0000256" key="4">
    <source>
        <dbReference type="PROSITE-ProRule" id="PRU00335"/>
    </source>
</evidence>
<keyword evidence="8" id="KW-1185">Reference proteome</keyword>
<dbReference type="EMBL" id="AP023354">
    <property type="protein sequence ID" value="BCJ28471.1"/>
    <property type="molecule type" value="Genomic_DNA"/>
</dbReference>
<dbReference type="PROSITE" id="PS01081">
    <property type="entry name" value="HTH_TETR_1"/>
    <property type="match status" value="1"/>
</dbReference>
<gene>
    <name evidence="7" type="ORF">Asera_25790</name>
</gene>
<dbReference type="Gene3D" id="1.10.357.10">
    <property type="entry name" value="Tetracycline Repressor, domain 2"/>
    <property type="match status" value="2"/>
</dbReference>
<dbReference type="KEGG" id="aser:Asera_25790"/>
<protein>
    <submittedName>
        <fullName evidence="7">TetR family transcriptional regulator</fullName>
    </submittedName>
</protein>
<dbReference type="InterPro" id="IPR009057">
    <property type="entry name" value="Homeodomain-like_sf"/>
</dbReference>
<keyword evidence="2 4" id="KW-0238">DNA-binding</keyword>
<dbReference type="InterPro" id="IPR001647">
    <property type="entry name" value="HTH_TetR"/>
</dbReference>
<evidence type="ECO:0000313" key="8">
    <source>
        <dbReference type="Proteomes" id="UP000680750"/>
    </source>
</evidence>
<organism evidence="7 8">
    <name type="scientific">Actinocatenispora sera</name>
    <dbReference type="NCBI Taxonomy" id="390989"/>
    <lineage>
        <taxon>Bacteria</taxon>
        <taxon>Bacillati</taxon>
        <taxon>Actinomycetota</taxon>
        <taxon>Actinomycetes</taxon>
        <taxon>Micromonosporales</taxon>
        <taxon>Micromonosporaceae</taxon>
        <taxon>Actinocatenispora</taxon>
    </lineage>
</organism>
<accession>A0A810L229</accession>
<keyword evidence="1" id="KW-0805">Transcription regulation</keyword>
<dbReference type="Proteomes" id="UP000680750">
    <property type="component" value="Chromosome"/>
</dbReference>
<dbReference type="GO" id="GO:0003700">
    <property type="term" value="F:DNA-binding transcription factor activity"/>
    <property type="evidence" value="ECO:0007669"/>
    <property type="project" value="TreeGrafter"/>
</dbReference>
<dbReference type="PANTHER" id="PTHR30055:SF148">
    <property type="entry name" value="TETR-FAMILY TRANSCRIPTIONAL REGULATOR"/>
    <property type="match status" value="1"/>
</dbReference>
<evidence type="ECO:0000256" key="3">
    <source>
        <dbReference type="ARBA" id="ARBA00023163"/>
    </source>
</evidence>